<evidence type="ECO:0000256" key="2">
    <source>
        <dbReference type="SAM" id="Phobius"/>
    </source>
</evidence>
<feature type="compositionally biased region" description="Polar residues" evidence="1">
    <location>
        <begin position="11"/>
        <end position="21"/>
    </location>
</feature>
<accession>A0A7S3UY39</accession>
<sequence>MANGLDPQGGSFLSKQLSVNNEDPDCEKQRLVESKVSIQLDKFDGSDIYHNRNKGFDSYKSNLFGYLFQPRFIFVLQIVFLIIMWTILKGNYGYSCSGLVNKKDAKVNGHESNVDVIGTDSDEELSGDLGEDIGEIVEESEYELGGGGKNIIDMQGEEYESSGDGESKVDDKDVSDTNQGLDNNAANISTHPIESKQNEETGESAKKTNCAIGICGNHYEDARDVLIKEGHDSKEDAHSKALSQVSMFNDETGTKKLKVFVHIPKTAGSSIIRDGMKGLHNLLQGNFERSYYTLYEKDAVMLSFFREPRAHVYSQFMHCKYNPYGTHRNYDGFKKSSNDAKGDSNDFEFWLDHFNNPKFQMVDFKTKSLDPINTAWDCYNPVNMQARYMTSHCHDSKQCHQGSKNDALEPPLVEAIQNLENLQWFGLTELYEPSLCMLIYQSKGHLPKFCDCNSDIHKARQKNLHHVTHKIHKHDVNRLNLRIKRKIDHITRIDQQLYNHAKDIFMARIVELERLTNASLVC</sequence>
<evidence type="ECO:0000256" key="1">
    <source>
        <dbReference type="SAM" id="MobiDB-lite"/>
    </source>
</evidence>
<gene>
    <name evidence="3" type="ORF">ASTO00021_LOCUS10850</name>
</gene>
<dbReference type="InterPro" id="IPR027417">
    <property type="entry name" value="P-loop_NTPase"/>
</dbReference>
<keyword evidence="2" id="KW-0472">Membrane</keyword>
<protein>
    <recommendedName>
        <fullName evidence="4">Sulfotransferase domain-containing protein</fullName>
    </recommendedName>
</protein>
<dbReference type="EMBL" id="HBIN01014347">
    <property type="protein sequence ID" value="CAE0440718.1"/>
    <property type="molecule type" value="Transcribed_RNA"/>
</dbReference>
<feature type="compositionally biased region" description="Polar residues" evidence="1">
    <location>
        <begin position="176"/>
        <end position="192"/>
    </location>
</feature>
<keyword evidence="2" id="KW-0812">Transmembrane</keyword>
<reference evidence="3" key="1">
    <citation type="submission" date="2021-01" db="EMBL/GenBank/DDBJ databases">
        <authorList>
            <person name="Corre E."/>
            <person name="Pelletier E."/>
            <person name="Niang G."/>
            <person name="Scheremetjew M."/>
            <person name="Finn R."/>
            <person name="Kale V."/>
            <person name="Holt S."/>
            <person name="Cochrane G."/>
            <person name="Meng A."/>
            <person name="Brown T."/>
            <person name="Cohen L."/>
        </authorList>
    </citation>
    <scope>NUCLEOTIDE SEQUENCE</scope>
    <source>
        <strain evidence="3">GSBS06</strain>
    </source>
</reference>
<feature type="region of interest" description="Disordered" evidence="1">
    <location>
        <begin position="158"/>
        <end position="205"/>
    </location>
</feature>
<evidence type="ECO:0008006" key="4">
    <source>
        <dbReference type="Google" id="ProtNLM"/>
    </source>
</evidence>
<feature type="region of interest" description="Disordered" evidence="1">
    <location>
        <begin position="1"/>
        <end position="21"/>
    </location>
</feature>
<dbReference type="Gene3D" id="3.40.50.300">
    <property type="entry name" value="P-loop containing nucleotide triphosphate hydrolases"/>
    <property type="match status" value="1"/>
</dbReference>
<keyword evidence="2" id="KW-1133">Transmembrane helix</keyword>
<evidence type="ECO:0000313" key="3">
    <source>
        <dbReference type="EMBL" id="CAE0440718.1"/>
    </source>
</evidence>
<dbReference type="AlphaFoldDB" id="A0A7S3UY39"/>
<feature type="transmembrane region" description="Helical" evidence="2">
    <location>
        <begin position="63"/>
        <end position="88"/>
    </location>
</feature>
<feature type="compositionally biased region" description="Basic and acidic residues" evidence="1">
    <location>
        <begin position="165"/>
        <end position="175"/>
    </location>
</feature>
<feature type="compositionally biased region" description="Basic and acidic residues" evidence="1">
    <location>
        <begin position="193"/>
        <end position="205"/>
    </location>
</feature>
<name>A0A7S3UY39_9STRA</name>
<organism evidence="3">
    <name type="scientific">Aplanochytrium stocchinoi</name>
    <dbReference type="NCBI Taxonomy" id="215587"/>
    <lineage>
        <taxon>Eukaryota</taxon>
        <taxon>Sar</taxon>
        <taxon>Stramenopiles</taxon>
        <taxon>Bigyra</taxon>
        <taxon>Labyrinthulomycetes</taxon>
        <taxon>Thraustochytrida</taxon>
        <taxon>Thraustochytriidae</taxon>
        <taxon>Aplanochytrium</taxon>
    </lineage>
</organism>
<proteinExistence type="predicted"/>